<dbReference type="InterPro" id="IPR018467">
    <property type="entry name" value="CCT_CS"/>
</dbReference>
<evidence type="ECO:0000256" key="5">
    <source>
        <dbReference type="SAM" id="MobiDB-lite"/>
    </source>
</evidence>
<evidence type="ECO:0000259" key="6">
    <source>
        <dbReference type="PROSITE" id="PS51320"/>
    </source>
</evidence>
<organism evidence="7 8">
    <name type="scientific">Sorghum bicolor</name>
    <name type="common">Sorghum</name>
    <name type="synonym">Sorghum vulgare</name>
    <dbReference type="NCBI Taxonomy" id="4558"/>
    <lineage>
        <taxon>Eukaryota</taxon>
        <taxon>Viridiplantae</taxon>
        <taxon>Streptophyta</taxon>
        <taxon>Embryophyta</taxon>
        <taxon>Tracheophyta</taxon>
        <taxon>Spermatophyta</taxon>
        <taxon>Magnoliopsida</taxon>
        <taxon>Liliopsida</taxon>
        <taxon>Poales</taxon>
        <taxon>Poaceae</taxon>
        <taxon>PACMAD clade</taxon>
        <taxon>Panicoideae</taxon>
        <taxon>Andropogonodae</taxon>
        <taxon>Andropogoneae</taxon>
        <taxon>Sorghinae</taxon>
        <taxon>Sorghum</taxon>
    </lineage>
</organism>
<dbReference type="EMBL" id="CM027681">
    <property type="protein sequence ID" value="KAG0543859.1"/>
    <property type="molecule type" value="Genomic_DNA"/>
</dbReference>
<dbReference type="Pfam" id="PF06200">
    <property type="entry name" value="tify"/>
    <property type="match status" value="1"/>
</dbReference>
<dbReference type="Gramene" id="EER98969">
    <property type="protein sequence ID" value="EER98969"/>
    <property type="gene ID" value="SORBI_3002G214800"/>
</dbReference>
<evidence type="ECO:0000256" key="4">
    <source>
        <dbReference type="RuleBase" id="RU369065"/>
    </source>
</evidence>
<comment type="function">
    <text evidence="4">Repressor of jasmonate responses.</text>
</comment>
<keyword evidence="2 4" id="KW-1184">Jasmonic acid signaling pathway</keyword>
<feature type="region of interest" description="Disordered" evidence="5">
    <location>
        <begin position="67"/>
        <end position="100"/>
    </location>
</feature>
<evidence type="ECO:0000256" key="3">
    <source>
        <dbReference type="ARBA" id="ARBA00022843"/>
    </source>
</evidence>
<comment type="similarity">
    <text evidence="1 4">Belongs to the TIFY/JAZ family.</text>
</comment>
<evidence type="ECO:0000256" key="1">
    <source>
        <dbReference type="ARBA" id="ARBA00008614"/>
    </source>
</evidence>
<feature type="domain" description="Tify" evidence="6">
    <location>
        <begin position="99"/>
        <end position="134"/>
    </location>
</feature>
<dbReference type="OMA" id="EAKEHDQ"/>
<reference evidence="7" key="1">
    <citation type="journal article" date="2019" name="BMC Genomics">
        <title>A new reference genome for Sorghum bicolor reveals high levels of sequence similarity between sweet and grain genotypes: implications for the genetics of sugar metabolism.</title>
        <authorList>
            <person name="Cooper E.A."/>
            <person name="Brenton Z.W."/>
            <person name="Flinn B.S."/>
            <person name="Jenkins J."/>
            <person name="Shu S."/>
            <person name="Flowers D."/>
            <person name="Luo F."/>
            <person name="Wang Y."/>
            <person name="Xia P."/>
            <person name="Barry K."/>
            <person name="Daum C."/>
            <person name="Lipzen A."/>
            <person name="Yoshinaga Y."/>
            <person name="Schmutz J."/>
            <person name="Saski C."/>
            <person name="Vermerris W."/>
            <person name="Kresovich S."/>
        </authorList>
    </citation>
    <scope>NUCLEOTIDE SEQUENCE</scope>
</reference>
<dbReference type="PANTHER" id="PTHR33077:SF50">
    <property type="entry name" value="PROTEIN TIFY 10C"/>
    <property type="match status" value="1"/>
</dbReference>
<keyword evidence="3" id="KW-0832">Ubl conjugation</keyword>
<comment type="caution">
    <text evidence="7">The sequence shown here is derived from an EMBL/GenBank/DDBJ whole genome shotgun (WGS) entry which is preliminary data.</text>
</comment>
<dbReference type="SMART" id="SM00979">
    <property type="entry name" value="TIFY"/>
    <property type="match status" value="1"/>
</dbReference>
<dbReference type="InterPro" id="IPR040390">
    <property type="entry name" value="TIFY/JAZ"/>
</dbReference>
<dbReference type="GO" id="GO:0031347">
    <property type="term" value="P:regulation of defense response"/>
    <property type="evidence" value="ECO:0007669"/>
    <property type="project" value="UniProtKB-UniRule"/>
</dbReference>
<proteinExistence type="inferred from homology"/>
<sequence>MAGRAPATARDKTSFAATCSLLSQYLKEKKDGGLQRLGGLAMAPAAGAGAGGFRPPTTMNLLSALDAPAEEPTSDAAKATVEEPKDHHKSTAGNPREAAGDEAQQLTIFYGGKVVVFDKFPSTKVKDLLQIMNPGGDRVDRAGATATVPTQSLPTPSHNSLSDLPIARRNSLHRFLEKRKDRITAKAPYQVNSSAGVEASFKVEKPWLGLGQEAATVKQEM</sequence>
<dbReference type="Proteomes" id="UP000807115">
    <property type="component" value="Chromosome 2"/>
</dbReference>
<name>A0A921RQ49_SORBI</name>
<comment type="domain">
    <text evidence="4">The jas domain is required for interaction with COI1.</text>
</comment>
<dbReference type="Pfam" id="PF09425">
    <property type="entry name" value="Jas_motif"/>
    <property type="match status" value="1"/>
</dbReference>
<dbReference type="GO" id="GO:0009611">
    <property type="term" value="P:response to wounding"/>
    <property type="evidence" value="ECO:0007669"/>
    <property type="project" value="UniProtKB-UniRule"/>
</dbReference>
<accession>A0A921RQ49</accession>
<dbReference type="InterPro" id="IPR010399">
    <property type="entry name" value="Tify_dom"/>
</dbReference>
<dbReference type="KEGG" id="sbi:8062740"/>
<reference evidence="7" key="2">
    <citation type="submission" date="2020-10" db="EMBL/GenBank/DDBJ databases">
        <authorList>
            <person name="Cooper E.A."/>
            <person name="Brenton Z.W."/>
            <person name="Flinn B.S."/>
            <person name="Jenkins J."/>
            <person name="Shu S."/>
            <person name="Flowers D."/>
            <person name="Luo F."/>
            <person name="Wang Y."/>
            <person name="Xia P."/>
            <person name="Barry K."/>
            <person name="Daum C."/>
            <person name="Lipzen A."/>
            <person name="Yoshinaga Y."/>
            <person name="Schmutz J."/>
            <person name="Saski C."/>
            <person name="Vermerris W."/>
            <person name="Kresovich S."/>
        </authorList>
    </citation>
    <scope>NUCLEOTIDE SEQUENCE</scope>
</reference>
<evidence type="ECO:0000256" key="2">
    <source>
        <dbReference type="ARBA" id="ARBA00022819"/>
    </source>
</evidence>
<comment type="subcellular location">
    <subcellularLocation>
        <location evidence="4">Nucleus</location>
    </subcellularLocation>
</comment>
<keyword evidence="4" id="KW-0539">Nucleus</keyword>
<protein>
    <recommendedName>
        <fullName evidence="4">Protein TIFY</fullName>
    </recommendedName>
    <alternativeName>
        <fullName evidence="4">Jasmonate ZIM domain-containing protein</fullName>
    </alternativeName>
</protein>
<evidence type="ECO:0000313" key="8">
    <source>
        <dbReference type="Proteomes" id="UP000807115"/>
    </source>
</evidence>
<dbReference type="SMR" id="A0A921RQ49"/>
<dbReference type="AlphaFoldDB" id="A0A921RQ49"/>
<dbReference type="PANTHER" id="PTHR33077">
    <property type="entry name" value="PROTEIN TIFY 4A-RELATED-RELATED"/>
    <property type="match status" value="1"/>
</dbReference>
<evidence type="ECO:0000313" key="7">
    <source>
        <dbReference type="EMBL" id="KAG0543859.1"/>
    </source>
</evidence>
<dbReference type="OrthoDB" id="1937734at2759"/>
<dbReference type="PROSITE" id="PS51320">
    <property type="entry name" value="TIFY"/>
    <property type="match status" value="1"/>
</dbReference>
<dbReference type="GO" id="GO:2000022">
    <property type="term" value="P:regulation of jasmonic acid mediated signaling pathway"/>
    <property type="evidence" value="ECO:0007669"/>
    <property type="project" value="UniProtKB-UniRule"/>
</dbReference>
<gene>
    <name evidence="7" type="ORF">BDA96_02G225200</name>
</gene>
<dbReference type="GO" id="GO:0005634">
    <property type="term" value="C:nucleus"/>
    <property type="evidence" value="ECO:0007669"/>
    <property type="project" value="UniProtKB-SubCell"/>
</dbReference>